<feature type="transmembrane region" description="Helical" evidence="8">
    <location>
        <begin position="131"/>
        <end position="153"/>
    </location>
</feature>
<keyword evidence="12" id="KW-1185">Reference proteome</keyword>
<sequence length="293" mass="31920">MRIRLVPKRHTGRAFAAALVGLALAAAAWSVVTNPRFQWDVVGQWLTARTIMEGLLLTLWLTALSMAAGVAIGIVLAVMSSSKNRLLSGAAAAYVWFFRGTPLLVQLLFWFNMSAVYPRIVVGLPFGGPELAAFNANHVITPMTAAFLGLALHESAYMAEIVRAGILSVPQGQIRAASALGMTRLQTMRKIVLPQAMRVIVPPTGNQTISMLKTTSLVSVLAIPDLLYSAQIVYSRNFQTIPLLIVATVLYLVTVSVLTLVQSWIERKFSPDGARERRPRTGARTTALDRRLP</sequence>
<evidence type="ECO:0000256" key="5">
    <source>
        <dbReference type="ARBA" id="ARBA00022970"/>
    </source>
</evidence>
<evidence type="ECO:0000256" key="6">
    <source>
        <dbReference type="ARBA" id="ARBA00022989"/>
    </source>
</evidence>
<dbReference type="PANTHER" id="PTHR30614:SF0">
    <property type="entry name" value="L-CYSTINE TRANSPORT SYSTEM PERMEASE PROTEIN TCYL"/>
    <property type="match status" value="1"/>
</dbReference>
<dbReference type="PROSITE" id="PS50928">
    <property type="entry name" value="ABC_TM1"/>
    <property type="match status" value="1"/>
</dbReference>
<proteinExistence type="inferred from homology"/>
<evidence type="ECO:0000256" key="3">
    <source>
        <dbReference type="ARBA" id="ARBA00022475"/>
    </source>
</evidence>
<name>A0A1E7L9R6_9ACTN</name>
<feature type="transmembrane region" description="Helical" evidence="8">
    <location>
        <begin position="54"/>
        <end position="79"/>
    </location>
</feature>
<dbReference type="GO" id="GO:0022857">
    <property type="term" value="F:transmembrane transporter activity"/>
    <property type="evidence" value="ECO:0007669"/>
    <property type="project" value="InterPro"/>
</dbReference>
<dbReference type="NCBIfam" id="TIGR01726">
    <property type="entry name" value="HEQRo_perm_3TM"/>
    <property type="match status" value="1"/>
</dbReference>
<evidence type="ECO:0000313" key="12">
    <source>
        <dbReference type="Proteomes" id="UP000176005"/>
    </source>
</evidence>
<evidence type="ECO:0000313" key="11">
    <source>
        <dbReference type="EMBL" id="OEV12890.1"/>
    </source>
</evidence>
<comment type="subcellular location">
    <subcellularLocation>
        <location evidence="1 8">Cell membrane</location>
        <topology evidence="1 8">Multi-pass membrane protein</topology>
    </subcellularLocation>
</comment>
<dbReference type="Proteomes" id="UP000176005">
    <property type="component" value="Unassembled WGS sequence"/>
</dbReference>
<reference evidence="11 12" key="1">
    <citation type="journal article" date="2016" name="Front. Microbiol.">
        <title>Comparative Genomics Analysis of Streptomyces Species Reveals Their Adaptation to the Marine Environment and Their Diversity at the Genomic Level.</title>
        <authorList>
            <person name="Tian X."/>
            <person name="Zhang Z."/>
            <person name="Yang T."/>
            <person name="Chen M."/>
            <person name="Li J."/>
            <person name="Chen F."/>
            <person name="Yang J."/>
            <person name="Li W."/>
            <person name="Zhang B."/>
            <person name="Zhang Z."/>
            <person name="Wu J."/>
            <person name="Zhang C."/>
            <person name="Long L."/>
            <person name="Xiao J."/>
        </authorList>
    </citation>
    <scope>NUCLEOTIDE SEQUENCE [LARGE SCALE GENOMIC DNA]</scope>
    <source>
        <strain evidence="11 12">SCSIO 10429</strain>
    </source>
</reference>
<evidence type="ECO:0000256" key="2">
    <source>
        <dbReference type="ARBA" id="ARBA00022448"/>
    </source>
</evidence>
<dbReference type="Gene3D" id="1.10.3720.10">
    <property type="entry name" value="MetI-like"/>
    <property type="match status" value="1"/>
</dbReference>
<dbReference type="InterPro" id="IPR043429">
    <property type="entry name" value="ArtM/GltK/GlnP/TcyL/YhdX-like"/>
</dbReference>
<evidence type="ECO:0000256" key="8">
    <source>
        <dbReference type="RuleBase" id="RU363032"/>
    </source>
</evidence>
<evidence type="ECO:0000256" key="7">
    <source>
        <dbReference type="ARBA" id="ARBA00023136"/>
    </source>
</evidence>
<dbReference type="InterPro" id="IPR010065">
    <property type="entry name" value="AA_ABC_transptr_permease_3TM"/>
</dbReference>
<keyword evidence="7 8" id="KW-0472">Membrane</keyword>
<dbReference type="EMBL" id="LJGW01000111">
    <property type="protein sequence ID" value="OEV12890.1"/>
    <property type="molecule type" value="Genomic_DNA"/>
</dbReference>
<dbReference type="GO" id="GO:0043190">
    <property type="term" value="C:ATP-binding cassette (ABC) transporter complex"/>
    <property type="evidence" value="ECO:0007669"/>
    <property type="project" value="InterPro"/>
</dbReference>
<keyword evidence="2 8" id="KW-0813">Transport</keyword>
<accession>A0A1E7L9R6</accession>
<feature type="transmembrane region" description="Helical" evidence="8">
    <location>
        <begin position="91"/>
        <end position="111"/>
    </location>
</feature>
<dbReference type="CDD" id="cd06261">
    <property type="entry name" value="TM_PBP2"/>
    <property type="match status" value="1"/>
</dbReference>
<dbReference type="GO" id="GO:0006865">
    <property type="term" value="P:amino acid transport"/>
    <property type="evidence" value="ECO:0007669"/>
    <property type="project" value="UniProtKB-KW"/>
</dbReference>
<evidence type="ECO:0000259" key="10">
    <source>
        <dbReference type="PROSITE" id="PS50928"/>
    </source>
</evidence>
<dbReference type="InterPro" id="IPR000515">
    <property type="entry name" value="MetI-like"/>
</dbReference>
<comment type="similarity">
    <text evidence="8">Belongs to the binding-protein-dependent transport system permease family.</text>
</comment>
<evidence type="ECO:0000256" key="9">
    <source>
        <dbReference type="SAM" id="MobiDB-lite"/>
    </source>
</evidence>
<dbReference type="AlphaFoldDB" id="A0A1E7L9R6"/>
<comment type="caution">
    <text evidence="11">The sequence shown here is derived from an EMBL/GenBank/DDBJ whole genome shotgun (WGS) entry which is preliminary data.</text>
</comment>
<keyword evidence="5" id="KW-0029">Amino-acid transport</keyword>
<feature type="domain" description="ABC transmembrane type-1" evidence="10">
    <location>
        <begin position="55"/>
        <end position="262"/>
    </location>
</feature>
<dbReference type="InterPro" id="IPR035906">
    <property type="entry name" value="MetI-like_sf"/>
</dbReference>
<feature type="region of interest" description="Disordered" evidence="9">
    <location>
        <begin position="272"/>
        <end position="293"/>
    </location>
</feature>
<dbReference type="FunFam" id="1.10.3720.10:FF:000006">
    <property type="entry name" value="Glutamate/aspartate ABC transporter, permease protein GltK"/>
    <property type="match status" value="1"/>
</dbReference>
<keyword evidence="6 8" id="KW-1133">Transmembrane helix</keyword>
<feature type="transmembrane region" description="Helical" evidence="8">
    <location>
        <begin position="240"/>
        <end position="261"/>
    </location>
</feature>
<keyword evidence="4 8" id="KW-0812">Transmembrane</keyword>
<organism evidence="11 12">
    <name type="scientific">Streptomyces nanshensis</name>
    <dbReference type="NCBI Taxonomy" id="518642"/>
    <lineage>
        <taxon>Bacteria</taxon>
        <taxon>Bacillati</taxon>
        <taxon>Actinomycetota</taxon>
        <taxon>Actinomycetes</taxon>
        <taxon>Kitasatosporales</taxon>
        <taxon>Streptomycetaceae</taxon>
        <taxon>Streptomyces</taxon>
    </lineage>
</organism>
<dbReference type="SUPFAM" id="SSF161098">
    <property type="entry name" value="MetI-like"/>
    <property type="match status" value="1"/>
</dbReference>
<gene>
    <name evidence="11" type="ORF">AN218_06550</name>
</gene>
<dbReference type="Pfam" id="PF00528">
    <property type="entry name" value="BPD_transp_1"/>
    <property type="match status" value="1"/>
</dbReference>
<evidence type="ECO:0000256" key="4">
    <source>
        <dbReference type="ARBA" id="ARBA00022692"/>
    </source>
</evidence>
<evidence type="ECO:0000256" key="1">
    <source>
        <dbReference type="ARBA" id="ARBA00004651"/>
    </source>
</evidence>
<protein>
    <submittedName>
        <fullName evidence="11">ABC transporter permease</fullName>
    </submittedName>
</protein>
<keyword evidence="3" id="KW-1003">Cell membrane</keyword>
<dbReference type="PANTHER" id="PTHR30614">
    <property type="entry name" value="MEMBRANE COMPONENT OF AMINO ACID ABC TRANSPORTER"/>
    <property type="match status" value="1"/>
</dbReference>
<dbReference type="PATRIC" id="fig|518642.10.peg.6876"/>